<dbReference type="GO" id="GO:0005886">
    <property type="term" value="C:plasma membrane"/>
    <property type="evidence" value="ECO:0007669"/>
    <property type="project" value="TreeGrafter"/>
</dbReference>
<dbReference type="CDD" id="cd17477">
    <property type="entry name" value="MFS_YcaD_like"/>
    <property type="match status" value="1"/>
</dbReference>
<dbReference type="OrthoDB" id="9797524at2"/>
<comment type="caution">
    <text evidence="7">The sequence shown here is derived from an EMBL/GenBank/DDBJ whole genome shotgun (WGS) entry which is preliminary data.</text>
</comment>
<sequence>MRQFPSTLATLWQKAERSRAILPIMASVCLVGTGNGLLTTAVSLHLSGPGIDAHVVQLVLTAFPVGFLAGCLITRFFVAALGHERTFLLLSLLAALATSGFIVTDLMPVWFCLRLLSGLSMAALFIVCESWINLYASERNRGTYFSLYMMMTSLAVLFGQLLVEAAGPHSPDLFLIATMVIAIGLVYSKFIGGRWPALPIWQQRPDPLNIAPSEQRYGLWRLAILAPVTIVGVFQAGMTNMNVFAMTPIYGVHIGLSATTTVGLVTTFSVGGMLAQAPIGWLSDRLDRRLMLLVQGIIAAFLCAAIVWAGHNFVPLLFVLFFAYGATALTIYPVAIAFANSQIDSRHMVSASGGLLLLYSIGNVMTPGVAAGLMEKVAPQALFVMLGTGAALVAIAACFNLLRRRAGAPAKAGAACIAPGACE</sequence>
<proteinExistence type="predicted"/>
<dbReference type="PANTHER" id="PTHR23521:SF3">
    <property type="entry name" value="MFS TRANSPORTER"/>
    <property type="match status" value="1"/>
</dbReference>
<accession>A0A2W4EM36</accession>
<dbReference type="InterPro" id="IPR020846">
    <property type="entry name" value="MFS_dom"/>
</dbReference>
<evidence type="ECO:0000259" key="6">
    <source>
        <dbReference type="PROSITE" id="PS50850"/>
    </source>
</evidence>
<comment type="subcellular location">
    <subcellularLocation>
        <location evidence="1">Membrane</location>
    </subcellularLocation>
</comment>
<dbReference type="AlphaFoldDB" id="A0A2W4EM36"/>
<evidence type="ECO:0000256" key="3">
    <source>
        <dbReference type="ARBA" id="ARBA00022989"/>
    </source>
</evidence>
<feature type="transmembrane region" description="Helical" evidence="5">
    <location>
        <begin position="87"/>
        <end position="107"/>
    </location>
</feature>
<evidence type="ECO:0000256" key="1">
    <source>
        <dbReference type="ARBA" id="ARBA00004370"/>
    </source>
</evidence>
<evidence type="ECO:0000313" key="7">
    <source>
        <dbReference type="EMBL" id="PZM14776.1"/>
    </source>
</evidence>
<evidence type="ECO:0000313" key="8">
    <source>
        <dbReference type="Proteomes" id="UP000248925"/>
    </source>
</evidence>
<feature type="transmembrane region" description="Helical" evidence="5">
    <location>
        <begin position="250"/>
        <end position="270"/>
    </location>
</feature>
<dbReference type="GO" id="GO:0022857">
    <property type="term" value="F:transmembrane transporter activity"/>
    <property type="evidence" value="ECO:0007669"/>
    <property type="project" value="InterPro"/>
</dbReference>
<keyword evidence="2 5" id="KW-0812">Transmembrane</keyword>
<feature type="transmembrane region" description="Helical" evidence="5">
    <location>
        <begin position="113"/>
        <end position="132"/>
    </location>
</feature>
<dbReference type="InterPro" id="IPR011701">
    <property type="entry name" value="MFS"/>
</dbReference>
<keyword evidence="4 5" id="KW-0472">Membrane</keyword>
<keyword evidence="3 5" id="KW-1133">Transmembrane helix</keyword>
<evidence type="ECO:0000256" key="2">
    <source>
        <dbReference type="ARBA" id="ARBA00022692"/>
    </source>
</evidence>
<evidence type="ECO:0000256" key="5">
    <source>
        <dbReference type="SAM" id="Phobius"/>
    </source>
</evidence>
<dbReference type="InterPro" id="IPR036259">
    <property type="entry name" value="MFS_trans_sf"/>
</dbReference>
<organism evidence="7 8">
    <name type="scientific">Rhizobium tubonense</name>
    <dbReference type="NCBI Taxonomy" id="484088"/>
    <lineage>
        <taxon>Bacteria</taxon>
        <taxon>Pseudomonadati</taxon>
        <taxon>Pseudomonadota</taxon>
        <taxon>Alphaproteobacteria</taxon>
        <taxon>Hyphomicrobiales</taxon>
        <taxon>Rhizobiaceae</taxon>
        <taxon>Rhizobium/Agrobacterium group</taxon>
        <taxon>Rhizobium</taxon>
    </lineage>
</organism>
<feature type="transmembrane region" description="Helical" evidence="5">
    <location>
        <begin position="144"/>
        <end position="162"/>
    </location>
</feature>
<feature type="transmembrane region" description="Helical" evidence="5">
    <location>
        <begin position="174"/>
        <end position="197"/>
    </location>
</feature>
<feature type="transmembrane region" description="Helical" evidence="5">
    <location>
        <begin position="316"/>
        <end position="339"/>
    </location>
</feature>
<gene>
    <name evidence="7" type="ORF">CPY51_09755</name>
</gene>
<dbReference type="Gene3D" id="1.20.1250.20">
    <property type="entry name" value="MFS general substrate transporter like domains"/>
    <property type="match status" value="2"/>
</dbReference>
<feature type="transmembrane region" description="Helical" evidence="5">
    <location>
        <begin position="351"/>
        <end position="374"/>
    </location>
</feature>
<feature type="transmembrane region" description="Helical" evidence="5">
    <location>
        <begin position="21"/>
        <end position="46"/>
    </location>
</feature>
<feature type="transmembrane region" description="Helical" evidence="5">
    <location>
        <begin position="218"/>
        <end position="238"/>
    </location>
</feature>
<feature type="domain" description="Major facilitator superfamily (MFS) profile" evidence="6">
    <location>
        <begin position="20"/>
        <end position="405"/>
    </location>
</feature>
<dbReference type="SUPFAM" id="SSF103473">
    <property type="entry name" value="MFS general substrate transporter"/>
    <property type="match status" value="1"/>
</dbReference>
<keyword evidence="8" id="KW-1185">Reference proteome</keyword>
<dbReference type="InterPro" id="IPR005828">
    <property type="entry name" value="MFS_sugar_transport-like"/>
</dbReference>
<feature type="transmembrane region" description="Helical" evidence="5">
    <location>
        <begin position="58"/>
        <end position="78"/>
    </location>
</feature>
<evidence type="ECO:0000256" key="4">
    <source>
        <dbReference type="ARBA" id="ARBA00023136"/>
    </source>
</evidence>
<feature type="transmembrane region" description="Helical" evidence="5">
    <location>
        <begin position="380"/>
        <end position="402"/>
    </location>
</feature>
<dbReference type="PANTHER" id="PTHR23521">
    <property type="entry name" value="TRANSPORTER MFS SUPERFAMILY"/>
    <property type="match status" value="1"/>
</dbReference>
<dbReference type="Pfam" id="PF07690">
    <property type="entry name" value="MFS_1"/>
    <property type="match status" value="1"/>
</dbReference>
<dbReference type="Pfam" id="PF00083">
    <property type="entry name" value="Sugar_tr"/>
    <property type="match status" value="1"/>
</dbReference>
<reference evidence="7 8" key="1">
    <citation type="journal article" date="2018" name="Sci. Rep.">
        <title>Rhizobium tumorigenes sp. nov., a novel plant tumorigenic bacterium isolated from cane gall tumors on thornless blackberry.</title>
        <authorList>
            <person name="Kuzmanovi N."/>
            <person name="Smalla K."/>
            <person name="Gronow S."/>
            <person name="PuBawska J."/>
        </authorList>
    </citation>
    <scope>NUCLEOTIDE SEQUENCE [LARGE SCALE GENOMIC DNA]</scope>
    <source>
        <strain evidence="7 8">CCBAU 85046</strain>
    </source>
</reference>
<feature type="transmembrane region" description="Helical" evidence="5">
    <location>
        <begin position="290"/>
        <end position="310"/>
    </location>
</feature>
<dbReference type="PROSITE" id="PS50850">
    <property type="entry name" value="MFS"/>
    <property type="match status" value="1"/>
</dbReference>
<dbReference type="EMBL" id="PCDP01000030">
    <property type="protein sequence ID" value="PZM14776.1"/>
    <property type="molecule type" value="Genomic_DNA"/>
</dbReference>
<dbReference type="InterPro" id="IPR047200">
    <property type="entry name" value="MFS_YcaD-like"/>
</dbReference>
<dbReference type="Proteomes" id="UP000248925">
    <property type="component" value="Unassembled WGS sequence"/>
</dbReference>
<name>A0A2W4EM36_9HYPH</name>
<protein>
    <submittedName>
        <fullName evidence="7">MFS transporter</fullName>
    </submittedName>
</protein>